<protein>
    <submittedName>
        <fullName evidence="2">Uncharacterized protein</fullName>
    </submittedName>
</protein>
<dbReference type="AlphaFoldDB" id="A0A9P5DTM3"/>
<proteinExistence type="predicted"/>
<feature type="region of interest" description="Disordered" evidence="1">
    <location>
        <begin position="27"/>
        <end position="112"/>
    </location>
</feature>
<feature type="compositionally biased region" description="Low complexity" evidence="1">
    <location>
        <begin position="102"/>
        <end position="111"/>
    </location>
</feature>
<evidence type="ECO:0000313" key="3">
    <source>
        <dbReference type="Proteomes" id="UP000730481"/>
    </source>
</evidence>
<evidence type="ECO:0000256" key="1">
    <source>
        <dbReference type="SAM" id="MobiDB-lite"/>
    </source>
</evidence>
<gene>
    <name evidence="2" type="ORF">FBEOM_11217</name>
</gene>
<dbReference type="OrthoDB" id="5102215at2759"/>
<dbReference type="Proteomes" id="UP000730481">
    <property type="component" value="Unassembled WGS sequence"/>
</dbReference>
<evidence type="ECO:0000313" key="2">
    <source>
        <dbReference type="EMBL" id="KAF4334960.1"/>
    </source>
</evidence>
<feature type="compositionally biased region" description="Polar residues" evidence="1">
    <location>
        <begin position="46"/>
        <end position="80"/>
    </location>
</feature>
<accession>A0A9P5DTM3</accession>
<keyword evidence="3" id="KW-1185">Reference proteome</keyword>
<sequence length="137" mass="14036">MGILFGYCVQYYPEETCASVEGTEFAQWPPCPEIKNGEENRANEAPGSSSKDSTTEAPTPETTGSDYSDVTYSAPSSDSTGAGPHPTSSQDSGSSGSGSRGSGSSHTSAGGIPAAMGALTSWEMLTGLVMLAVNIWL</sequence>
<reference evidence="2" key="1">
    <citation type="journal article" date="2017" name="Mycologia">
        <title>Fusarium algeriense, sp. nov., a novel toxigenic crown rot pathogen of durum wheat from Algeria is nested in the Fusarium burgessii species complex.</title>
        <authorList>
            <person name="Laraba I."/>
            <person name="Keddad A."/>
            <person name="Boureghda H."/>
            <person name="Abdallah N."/>
            <person name="Vaughan M.M."/>
            <person name="Proctor R.H."/>
            <person name="Busman M."/>
            <person name="O'Donnell K."/>
        </authorList>
    </citation>
    <scope>NUCLEOTIDE SEQUENCE</scope>
    <source>
        <strain evidence="2">NRRL 25174</strain>
    </source>
</reference>
<organism evidence="2 3">
    <name type="scientific">Fusarium beomiforme</name>
    <dbReference type="NCBI Taxonomy" id="44412"/>
    <lineage>
        <taxon>Eukaryota</taxon>
        <taxon>Fungi</taxon>
        <taxon>Dikarya</taxon>
        <taxon>Ascomycota</taxon>
        <taxon>Pezizomycotina</taxon>
        <taxon>Sordariomycetes</taxon>
        <taxon>Hypocreomycetidae</taxon>
        <taxon>Hypocreales</taxon>
        <taxon>Nectriaceae</taxon>
        <taxon>Fusarium</taxon>
        <taxon>Fusarium burgessii species complex</taxon>
    </lineage>
</organism>
<comment type="caution">
    <text evidence="2">The sequence shown here is derived from an EMBL/GenBank/DDBJ whole genome shotgun (WGS) entry which is preliminary data.</text>
</comment>
<dbReference type="EMBL" id="PVQB02000611">
    <property type="protein sequence ID" value="KAF4334960.1"/>
    <property type="molecule type" value="Genomic_DNA"/>
</dbReference>
<name>A0A9P5DTM3_9HYPO</name>
<reference evidence="2" key="2">
    <citation type="submission" date="2020-02" db="EMBL/GenBank/DDBJ databases">
        <title>Identification and distribution of gene clusters putatively required for synthesis of sphingolipid metabolism inhibitors in phylogenetically diverse species of the filamentous fungus Fusarium.</title>
        <authorList>
            <person name="Kim H.-S."/>
            <person name="Busman M."/>
            <person name="Brown D.W."/>
            <person name="Divon H."/>
            <person name="Uhlig S."/>
            <person name="Proctor R.H."/>
        </authorList>
    </citation>
    <scope>NUCLEOTIDE SEQUENCE</scope>
    <source>
        <strain evidence="2">NRRL 25174</strain>
    </source>
</reference>